<comment type="caution">
    <text evidence="2">The sequence shown here is derived from an EMBL/GenBank/DDBJ whole genome shotgun (WGS) entry which is preliminary data.</text>
</comment>
<keyword evidence="3" id="KW-1185">Reference proteome</keyword>
<reference evidence="3" key="1">
    <citation type="journal article" date="2018" name="Front. Microbiol.">
        <title>Genome-Based Analysis Reveals the Taxonomy and Diversity of the Family Idiomarinaceae.</title>
        <authorList>
            <person name="Liu Y."/>
            <person name="Lai Q."/>
            <person name="Shao Z."/>
        </authorList>
    </citation>
    <scope>NUCLEOTIDE SEQUENCE [LARGE SCALE GENOMIC DNA]</scope>
    <source>
        <strain evidence="3">BH195</strain>
    </source>
</reference>
<gene>
    <name evidence="2" type="ORF">CWI69_09020</name>
</gene>
<evidence type="ECO:0000256" key="1">
    <source>
        <dbReference type="SAM" id="Phobius"/>
    </source>
</evidence>
<name>A0A432XX46_9GAMM</name>
<dbReference type="Pfam" id="PF07963">
    <property type="entry name" value="N_methyl"/>
    <property type="match status" value="1"/>
</dbReference>
<dbReference type="InterPro" id="IPR045584">
    <property type="entry name" value="Pilin-like"/>
</dbReference>
<organism evidence="2 3">
    <name type="scientific">Pseudidiomarina halophila</name>
    <dbReference type="NCBI Taxonomy" id="1449799"/>
    <lineage>
        <taxon>Bacteria</taxon>
        <taxon>Pseudomonadati</taxon>
        <taxon>Pseudomonadota</taxon>
        <taxon>Gammaproteobacteria</taxon>
        <taxon>Alteromonadales</taxon>
        <taxon>Idiomarinaceae</taxon>
        <taxon>Pseudidiomarina</taxon>
    </lineage>
</organism>
<dbReference type="PROSITE" id="PS00409">
    <property type="entry name" value="PROKAR_NTER_METHYL"/>
    <property type="match status" value="1"/>
</dbReference>
<dbReference type="NCBIfam" id="TIGR02532">
    <property type="entry name" value="IV_pilin_GFxxxE"/>
    <property type="match status" value="1"/>
</dbReference>
<dbReference type="EMBL" id="PIPW01000002">
    <property type="protein sequence ID" value="RUO53151.1"/>
    <property type="molecule type" value="Genomic_DNA"/>
</dbReference>
<dbReference type="InterPro" id="IPR012902">
    <property type="entry name" value="N_methyl_site"/>
</dbReference>
<accession>A0A432XX46</accession>
<proteinExistence type="predicted"/>
<evidence type="ECO:0008006" key="4">
    <source>
        <dbReference type="Google" id="ProtNLM"/>
    </source>
</evidence>
<keyword evidence="1" id="KW-0812">Transmembrane</keyword>
<keyword evidence="1" id="KW-0472">Membrane</keyword>
<sequence length="169" mass="18810">MTYFSGWKASVSGKPGSTRSALKEATMTATNRGFTLLEVLIAMTILTASVVTAMLAFQNNMRNSAKAAEVTHLLTQVEVVRSAVEFALRETDVREQELESQGVVAHWTAQQVAYEPPSKYFSDSELGFATYGPRYRLYAVTLEFSFGTSTRTFNYEELVWDKRLSAPSP</sequence>
<evidence type="ECO:0000313" key="3">
    <source>
        <dbReference type="Proteomes" id="UP000287198"/>
    </source>
</evidence>
<keyword evidence="1" id="KW-1133">Transmembrane helix</keyword>
<dbReference type="AlphaFoldDB" id="A0A432XX46"/>
<feature type="transmembrane region" description="Helical" evidence="1">
    <location>
        <begin position="34"/>
        <end position="57"/>
    </location>
</feature>
<dbReference type="Proteomes" id="UP000287198">
    <property type="component" value="Unassembled WGS sequence"/>
</dbReference>
<protein>
    <recommendedName>
        <fullName evidence="4">Prepilin-type N-terminal cleavage/methylation domain-containing protein</fullName>
    </recommendedName>
</protein>
<evidence type="ECO:0000313" key="2">
    <source>
        <dbReference type="EMBL" id="RUO53151.1"/>
    </source>
</evidence>
<dbReference type="SUPFAM" id="SSF54523">
    <property type="entry name" value="Pili subunits"/>
    <property type="match status" value="1"/>
</dbReference>